<comment type="caution">
    <text evidence="3">The sequence shown here is derived from an EMBL/GenBank/DDBJ whole genome shotgun (WGS) entry which is preliminary data.</text>
</comment>
<reference evidence="3 4" key="1">
    <citation type="submission" date="2024-04" db="EMBL/GenBank/DDBJ databases">
        <title>genome sequences of Mucor flavus KT1a and Helicostylum pulchrum KT1b strains isolated from the surface of a dry-aged beef.</title>
        <authorList>
            <person name="Toyotome T."/>
            <person name="Hosono M."/>
            <person name="Torimaru M."/>
            <person name="Fukuda K."/>
            <person name="Mikami N."/>
        </authorList>
    </citation>
    <scope>NUCLEOTIDE SEQUENCE [LARGE SCALE GENOMIC DNA]</scope>
    <source>
        <strain evidence="3 4">KT1a</strain>
    </source>
</reference>
<keyword evidence="2" id="KW-1133">Transmembrane helix</keyword>
<feature type="transmembrane region" description="Helical" evidence="2">
    <location>
        <begin position="12"/>
        <end position="36"/>
    </location>
</feature>
<name>A0ABP9Z5Q2_9FUNG</name>
<protein>
    <submittedName>
        <fullName evidence="3">Uncharacterized protein</fullName>
    </submittedName>
</protein>
<keyword evidence="2" id="KW-0472">Membrane</keyword>
<sequence>MSKPLLIDRDVINIVVSVVIGMILNKSVNMLLVIFACVDPVAKDQYVAIPTDWIDFCRSDVMYEPVNRSNDLPRIIIEVQNKADMSFYQRLIDYSRSATRQCKASTLPIVVAIAIGWASSRLINSETIAPHLNQTPLNPLPALAHCLIEQHASIINFKQYNDPTLISLYTKMKNLLGNNILDNENSIHILKDVRAKSKSECCKSKTALINEDEPVGAQSAYHRAMKKQKQKQTEKIEPVPPPRTRQSSF</sequence>
<evidence type="ECO:0000313" key="3">
    <source>
        <dbReference type="EMBL" id="GAA5814443.1"/>
    </source>
</evidence>
<organism evidence="3 4">
    <name type="scientific">Mucor flavus</name>
    <dbReference type="NCBI Taxonomy" id="439312"/>
    <lineage>
        <taxon>Eukaryota</taxon>
        <taxon>Fungi</taxon>
        <taxon>Fungi incertae sedis</taxon>
        <taxon>Mucoromycota</taxon>
        <taxon>Mucoromycotina</taxon>
        <taxon>Mucoromycetes</taxon>
        <taxon>Mucorales</taxon>
        <taxon>Mucorineae</taxon>
        <taxon>Mucoraceae</taxon>
        <taxon>Mucor</taxon>
    </lineage>
</organism>
<proteinExistence type="predicted"/>
<evidence type="ECO:0000313" key="4">
    <source>
        <dbReference type="Proteomes" id="UP001473302"/>
    </source>
</evidence>
<dbReference type="EMBL" id="BAABUK010000021">
    <property type="protein sequence ID" value="GAA5814443.1"/>
    <property type="molecule type" value="Genomic_DNA"/>
</dbReference>
<accession>A0ABP9Z5Q2</accession>
<evidence type="ECO:0000256" key="2">
    <source>
        <dbReference type="SAM" id="Phobius"/>
    </source>
</evidence>
<keyword evidence="4" id="KW-1185">Reference proteome</keyword>
<keyword evidence="2" id="KW-0812">Transmembrane</keyword>
<feature type="region of interest" description="Disordered" evidence="1">
    <location>
        <begin position="213"/>
        <end position="249"/>
    </location>
</feature>
<evidence type="ECO:0000256" key="1">
    <source>
        <dbReference type="SAM" id="MobiDB-lite"/>
    </source>
</evidence>
<gene>
    <name evidence="3" type="ORF">MFLAVUS_007939</name>
</gene>
<dbReference type="Proteomes" id="UP001473302">
    <property type="component" value="Unassembled WGS sequence"/>
</dbReference>